<protein>
    <submittedName>
        <fullName evidence="2">Uncharacterized protein</fullName>
    </submittedName>
</protein>
<comment type="caution">
    <text evidence="2">The sequence shown here is derived from an EMBL/GenBank/DDBJ whole genome shotgun (WGS) entry which is preliminary data.</text>
</comment>
<name>A0A4S4MMQ1_9APHY</name>
<feature type="region of interest" description="Disordered" evidence="1">
    <location>
        <begin position="117"/>
        <end position="141"/>
    </location>
</feature>
<proteinExistence type="predicted"/>
<evidence type="ECO:0000256" key="1">
    <source>
        <dbReference type="SAM" id="MobiDB-lite"/>
    </source>
</evidence>
<keyword evidence="3" id="KW-1185">Reference proteome</keyword>
<feature type="compositionally biased region" description="Polar residues" evidence="1">
    <location>
        <begin position="44"/>
        <end position="62"/>
    </location>
</feature>
<evidence type="ECO:0000313" key="2">
    <source>
        <dbReference type="EMBL" id="THH26547.1"/>
    </source>
</evidence>
<feature type="region of interest" description="Disordered" evidence="1">
    <location>
        <begin position="1"/>
        <end position="86"/>
    </location>
</feature>
<dbReference type="AlphaFoldDB" id="A0A4S4MMQ1"/>
<dbReference type="Proteomes" id="UP000308730">
    <property type="component" value="Unassembled WGS sequence"/>
</dbReference>
<dbReference type="EMBL" id="SGPM01000336">
    <property type="protein sequence ID" value="THH26547.1"/>
    <property type="molecule type" value="Genomic_DNA"/>
</dbReference>
<dbReference type="OrthoDB" id="3269308at2759"/>
<organism evidence="2 3">
    <name type="scientific">Antrodiella citrinella</name>
    <dbReference type="NCBI Taxonomy" id="2447956"/>
    <lineage>
        <taxon>Eukaryota</taxon>
        <taxon>Fungi</taxon>
        <taxon>Dikarya</taxon>
        <taxon>Basidiomycota</taxon>
        <taxon>Agaricomycotina</taxon>
        <taxon>Agaricomycetes</taxon>
        <taxon>Polyporales</taxon>
        <taxon>Steccherinaceae</taxon>
        <taxon>Antrodiella</taxon>
    </lineage>
</organism>
<accession>A0A4S4MMQ1</accession>
<gene>
    <name evidence="2" type="ORF">EUX98_g7644</name>
</gene>
<evidence type="ECO:0000313" key="3">
    <source>
        <dbReference type="Proteomes" id="UP000308730"/>
    </source>
</evidence>
<reference evidence="2 3" key="1">
    <citation type="submission" date="2019-02" db="EMBL/GenBank/DDBJ databases">
        <title>Genome sequencing of the rare red list fungi Antrodiella citrinella (Flaviporus citrinellus).</title>
        <authorList>
            <person name="Buettner E."/>
            <person name="Kellner H."/>
        </authorList>
    </citation>
    <scope>NUCLEOTIDE SEQUENCE [LARGE SCALE GENOMIC DNA]</scope>
    <source>
        <strain evidence="2 3">DSM 108506</strain>
    </source>
</reference>
<feature type="compositionally biased region" description="Low complexity" evidence="1">
    <location>
        <begin position="63"/>
        <end position="78"/>
    </location>
</feature>
<sequence>MTPPSKRARGLGEAVGNKGKRSKRNENPPVEATILFPETVSPGIASSTTVTPDVGSVQSPSVDTDAATNETPTAEANAVFGSTNPTDTTLVAQQTERGRGHPIPAAEAGHDHTVYTSANETPLPAEGPVDDRPPNAANPTSVAAAATNTASVVQNAGVPAAPYAVPAVPAAPNAVLSTHNPAPIPVNPVPAVGSAAANPVYEDIDMNARPWLEGSVTRRLNSMCYYHDEETATYGIYALPAPLAWGTSRAPHNPTHNLLCHKANPVRIWGIGDASILFFNDNNGNVKPLGGLAVTPFVERHFNILHDLKHTFANELESTGDTDDNDGQIWASRFMSKDRNNQFQPFTEIFDATKRLTVKNNMERLDASDLRKCDVVVVEFRVQRFQPSADGGDARKSRYSNTWKNWSVRFTLDAVYRILPVTPSMMTEHEPENEHLSL</sequence>